<dbReference type="RefSeq" id="WP_138727472.1">
    <property type="nucleotide sequence ID" value="NZ_SRMP02000001.1"/>
</dbReference>
<name>A0ABW9JC22_9SPHI</name>
<evidence type="ECO:0000313" key="1">
    <source>
        <dbReference type="EMBL" id="MFN0289865.1"/>
    </source>
</evidence>
<protein>
    <submittedName>
        <fullName evidence="1">Uncharacterized protein</fullName>
    </submittedName>
</protein>
<proteinExistence type="predicted"/>
<organism evidence="1 2">
    <name type="scientific">Pedobacter helvus</name>
    <dbReference type="NCBI Taxonomy" id="2563444"/>
    <lineage>
        <taxon>Bacteria</taxon>
        <taxon>Pseudomonadati</taxon>
        <taxon>Bacteroidota</taxon>
        <taxon>Sphingobacteriia</taxon>
        <taxon>Sphingobacteriales</taxon>
        <taxon>Sphingobacteriaceae</taxon>
        <taxon>Pedobacter</taxon>
    </lineage>
</organism>
<evidence type="ECO:0000313" key="2">
    <source>
        <dbReference type="Proteomes" id="UP001517367"/>
    </source>
</evidence>
<sequence length="73" mass="8177">METVLLQINNSKAYKLLKDLEDLNIIKVLKKNKASSKKASAHDFLGAISGSDIELMDNAIEEGCEKIDLNEWK</sequence>
<keyword evidence="2" id="KW-1185">Reference proteome</keyword>
<accession>A0ABW9JC22</accession>
<gene>
    <name evidence="1" type="ORF">E5L68_000595</name>
</gene>
<reference evidence="1 2" key="1">
    <citation type="submission" date="2024-12" db="EMBL/GenBank/DDBJ databases">
        <authorList>
            <person name="Hu S."/>
        </authorList>
    </citation>
    <scope>NUCLEOTIDE SEQUENCE [LARGE SCALE GENOMIC DNA]</scope>
    <source>
        <strain evidence="1 2">P-25</strain>
    </source>
</reference>
<comment type="caution">
    <text evidence="1">The sequence shown here is derived from an EMBL/GenBank/DDBJ whole genome shotgun (WGS) entry which is preliminary data.</text>
</comment>
<dbReference type="EMBL" id="SRMP02000001">
    <property type="protein sequence ID" value="MFN0289865.1"/>
    <property type="molecule type" value="Genomic_DNA"/>
</dbReference>
<dbReference type="Proteomes" id="UP001517367">
    <property type="component" value="Unassembled WGS sequence"/>
</dbReference>